<dbReference type="OrthoDB" id="497927at2759"/>
<dbReference type="PANTHER" id="PTHR47098">
    <property type="entry name" value="PROTEIN MAK32"/>
    <property type="match status" value="1"/>
</dbReference>
<dbReference type="AlphaFoldDB" id="M9MGE3"/>
<dbReference type="EMBL" id="DF196780">
    <property type="protein sequence ID" value="GAC75127.1"/>
    <property type="molecule type" value="Genomic_DNA"/>
</dbReference>
<evidence type="ECO:0008006" key="3">
    <source>
        <dbReference type="Google" id="ProtNLM"/>
    </source>
</evidence>
<dbReference type="PANTHER" id="PTHR47098:SF2">
    <property type="entry name" value="PROTEIN MAK32"/>
    <property type="match status" value="1"/>
</dbReference>
<dbReference type="STRING" id="1151754.M9MGE3"/>
<accession>M9MGE3</accession>
<organism evidence="1 2">
    <name type="scientific">Pseudozyma antarctica (strain T-34)</name>
    <name type="common">Yeast</name>
    <name type="synonym">Candida antarctica</name>
    <dbReference type="NCBI Taxonomy" id="1151754"/>
    <lineage>
        <taxon>Eukaryota</taxon>
        <taxon>Fungi</taxon>
        <taxon>Dikarya</taxon>
        <taxon>Basidiomycota</taxon>
        <taxon>Ustilaginomycotina</taxon>
        <taxon>Ustilaginomycetes</taxon>
        <taxon>Ustilaginales</taxon>
        <taxon>Ustilaginaceae</taxon>
        <taxon>Moesziomyces</taxon>
    </lineage>
</organism>
<evidence type="ECO:0000313" key="2">
    <source>
        <dbReference type="Proteomes" id="UP000011976"/>
    </source>
</evidence>
<dbReference type="SUPFAM" id="SSF53613">
    <property type="entry name" value="Ribokinase-like"/>
    <property type="match status" value="1"/>
</dbReference>
<dbReference type="InterPro" id="IPR029056">
    <property type="entry name" value="Ribokinase-like"/>
</dbReference>
<dbReference type="Proteomes" id="UP000011976">
    <property type="component" value="Unassembled WGS sequence"/>
</dbReference>
<sequence>MGDRAQPNASGSAAPIQLATMGMFIIDTFQFIDPRTGQDLGNRGLEDQIGGGGCYFAIGARMWLPPSALQMVIDRGCDWKPEDQQVLDRYDQTAAATSAPGPASMWHYRSRPDRTTRAVNIYMGEHRGFDYLSPKIRLEPSDLLACSPCVPPALPQWVHLICSPERALETIAQIHAVLGAEKSPGARSASSFPKLVYEPIPDSCVFANLDECLRVLPSLAVFSPNHEEAAALLGLSTEWEHVCQQAAAVSTGCTESIIDFVTTKLAGGFVAHLQQTHAPPDGTAGEAFGPIMCIRSGAWGSVVGRAGLGFQHVPAWHSTSARKAVGGLDCSPERIRDVTGAGNSFLGGFSAYLVQTESQSQLDPSARMREAAMHGAVSASLVIEQLGLPHFVIVDGKELWNDHTAAQRLEILRDRHKPVS</sequence>
<evidence type="ECO:0000313" key="1">
    <source>
        <dbReference type="EMBL" id="GAC75127.1"/>
    </source>
</evidence>
<proteinExistence type="predicted"/>
<dbReference type="Gene3D" id="3.40.1190.20">
    <property type="match status" value="1"/>
</dbReference>
<protein>
    <recommendedName>
        <fullName evidence="3">MAK32 protein</fullName>
    </recommendedName>
</protein>
<gene>
    <name evidence="1" type="ORF">PANT_14c00051</name>
</gene>
<reference evidence="2" key="1">
    <citation type="journal article" date="2013" name="Genome Announc.">
        <title>Genome sequence of the basidiomycetous yeast Pseudozyma antarctica T-34, a producer of the glycolipid biosurfactants mannosylerythritol lipids.</title>
        <authorList>
            <person name="Morita T."/>
            <person name="Koike H."/>
            <person name="Koyama Y."/>
            <person name="Hagiwara H."/>
            <person name="Ito E."/>
            <person name="Fukuoka T."/>
            <person name="Imura T."/>
            <person name="Machida M."/>
            <person name="Kitamoto D."/>
        </authorList>
    </citation>
    <scope>NUCLEOTIDE SEQUENCE [LARGE SCALE GENOMIC DNA]</scope>
    <source>
        <strain evidence="2">T-34</strain>
    </source>
</reference>
<name>M9MGE3_PSEA3</name>